<evidence type="ECO:0000256" key="2">
    <source>
        <dbReference type="ARBA" id="ARBA00022692"/>
    </source>
</evidence>
<feature type="transmembrane region" description="Helical" evidence="5">
    <location>
        <begin position="129"/>
        <end position="154"/>
    </location>
</feature>
<sequence>MSAFLYGVALQWKLDIRSKSLLITCYIVPLLFFAVMGGIFTSINPEAKYTLIQSMTVMGVSMGALIGLPPSLVEIYGSDIKKVYTANGVPLYLGLVSIFLSAFIHLLIMCTIIYIVAPIAFNAAPPARLPVYFGALAIFIAVSLSIGSVLGLAVKNQAKLTMISQVIFLPSIMLSGIMFPVDLLPRFFKIVGRLFPATWGYKLMVADVFYFGNLCPLVVILIAAVILCSIGLKRLQSE</sequence>
<dbReference type="RefSeq" id="WP_161839789.1">
    <property type="nucleotide sequence ID" value="NZ_CP048000.1"/>
</dbReference>
<evidence type="ECO:0000259" key="6">
    <source>
        <dbReference type="Pfam" id="PF01061"/>
    </source>
</evidence>
<dbReference type="GO" id="GO:0140359">
    <property type="term" value="F:ABC-type transporter activity"/>
    <property type="evidence" value="ECO:0007669"/>
    <property type="project" value="InterPro"/>
</dbReference>
<dbReference type="PANTHER" id="PTHR43027:SF2">
    <property type="entry name" value="TRANSPORT PERMEASE PROTEIN"/>
    <property type="match status" value="1"/>
</dbReference>
<evidence type="ECO:0000256" key="4">
    <source>
        <dbReference type="ARBA" id="ARBA00023136"/>
    </source>
</evidence>
<evidence type="ECO:0000313" key="8">
    <source>
        <dbReference type="Proteomes" id="UP000464314"/>
    </source>
</evidence>
<dbReference type="Pfam" id="PF01061">
    <property type="entry name" value="ABC2_membrane"/>
    <property type="match status" value="1"/>
</dbReference>
<feature type="transmembrane region" description="Helical" evidence="5">
    <location>
        <begin position="21"/>
        <end position="43"/>
    </location>
</feature>
<keyword evidence="4 5" id="KW-0472">Membrane</keyword>
<evidence type="ECO:0000256" key="5">
    <source>
        <dbReference type="SAM" id="Phobius"/>
    </source>
</evidence>
<proteinExistence type="predicted"/>
<keyword evidence="3 5" id="KW-1133">Transmembrane helix</keyword>
<keyword evidence="8" id="KW-1185">Reference proteome</keyword>
<dbReference type="InterPro" id="IPR052902">
    <property type="entry name" value="ABC-2_transporter"/>
</dbReference>
<dbReference type="KEGG" id="anr:Ana3638_21070"/>
<gene>
    <name evidence="7" type="ORF">Ana3638_21070</name>
</gene>
<protein>
    <submittedName>
        <fullName evidence="7">ABC transporter permease</fullName>
    </submittedName>
</protein>
<evidence type="ECO:0000256" key="3">
    <source>
        <dbReference type="ARBA" id="ARBA00022989"/>
    </source>
</evidence>
<dbReference type="AlphaFoldDB" id="A0A6P1TRJ2"/>
<keyword evidence="2 5" id="KW-0812">Transmembrane</keyword>
<feature type="domain" description="ABC-2 type transporter transmembrane" evidence="6">
    <location>
        <begin position="11"/>
        <end position="206"/>
    </location>
</feature>
<dbReference type="PANTHER" id="PTHR43027">
    <property type="entry name" value="DOXORUBICIN RESISTANCE ABC TRANSPORTER PERMEASE PROTEIN DRRC-RELATED"/>
    <property type="match status" value="1"/>
</dbReference>
<dbReference type="EMBL" id="CP048000">
    <property type="protein sequence ID" value="QHQ62967.1"/>
    <property type="molecule type" value="Genomic_DNA"/>
</dbReference>
<feature type="transmembrane region" description="Helical" evidence="5">
    <location>
        <begin position="166"/>
        <end position="188"/>
    </location>
</feature>
<feature type="transmembrane region" description="Helical" evidence="5">
    <location>
        <begin position="208"/>
        <end position="232"/>
    </location>
</feature>
<accession>A0A6P1TRJ2</accession>
<dbReference type="GO" id="GO:0016020">
    <property type="term" value="C:membrane"/>
    <property type="evidence" value="ECO:0007669"/>
    <property type="project" value="UniProtKB-SubCell"/>
</dbReference>
<name>A0A6P1TRJ2_9FIRM</name>
<organism evidence="7 8">
    <name type="scientific">Anaerocolumna sedimenticola</name>
    <dbReference type="NCBI Taxonomy" id="2696063"/>
    <lineage>
        <taxon>Bacteria</taxon>
        <taxon>Bacillati</taxon>
        <taxon>Bacillota</taxon>
        <taxon>Clostridia</taxon>
        <taxon>Lachnospirales</taxon>
        <taxon>Lachnospiraceae</taxon>
        <taxon>Anaerocolumna</taxon>
    </lineage>
</organism>
<evidence type="ECO:0000256" key="1">
    <source>
        <dbReference type="ARBA" id="ARBA00004141"/>
    </source>
</evidence>
<dbReference type="Proteomes" id="UP000464314">
    <property type="component" value="Chromosome"/>
</dbReference>
<evidence type="ECO:0000313" key="7">
    <source>
        <dbReference type="EMBL" id="QHQ62967.1"/>
    </source>
</evidence>
<comment type="subcellular location">
    <subcellularLocation>
        <location evidence="1">Membrane</location>
        <topology evidence="1">Multi-pass membrane protein</topology>
    </subcellularLocation>
</comment>
<reference evidence="7 8" key="1">
    <citation type="submission" date="2020-01" db="EMBL/GenBank/DDBJ databases">
        <title>Genome analysis of Anaerocolumna sp. CBA3638.</title>
        <authorList>
            <person name="Kim J."/>
            <person name="Roh S.W."/>
        </authorList>
    </citation>
    <scope>NUCLEOTIDE SEQUENCE [LARGE SCALE GENOMIC DNA]</scope>
    <source>
        <strain evidence="7 8">CBA3638</strain>
    </source>
</reference>
<feature type="transmembrane region" description="Helical" evidence="5">
    <location>
        <begin position="49"/>
        <end position="68"/>
    </location>
</feature>
<feature type="transmembrane region" description="Helical" evidence="5">
    <location>
        <begin position="89"/>
        <end position="117"/>
    </location>
</feature>
<dbReference type="InterPro" id="IPR013525">
    <property type="entry name" value="ABC2_TM"/>
</dbReference>